<dbReference type="Gene3D" id="2.160.20.10">
    <property type="entry name" value="Single-stranded right-handed beta-helix, Pectin lyase-like"/>
    <property type="match status" value="1"/>
</dbReference>
<protein>
    <submittedName>
        <fullName evidence="1">Pectate lyase-like protein</fullName>
    </submittedName>
</protein>
<organism evidence="1 2">
    <name type="scientific">Cinnamomum micranthum f. kanehirae</name>
    <dbReference type="NCBI Taxonomy" id="337451"/>
    <lineage>
        <taxon>Eukaryota</taxon>
        <taxon>Viridiplantae</taxon>
        <taxon>Streptophyta</taxon>
        <taxon>Embryophyta</taxon>
        <taxon>Tracheophyta</taxon>
        <taxon>Spermatophyta</taxon>
        <taxon>Magnoliopsida</taxon>
        <taxon>Magnoliidae</taxon>
        <taxon>Laurales</taxon>
        <taxon>Lauraceae</taxon>
        <taxon>Cinnamomum</taxon>
    </lineage>
</organism>
<dbReference type="SUPFAM" id="SSF51126">
    <property type="entry name" value="Pectin lyase-like"/>
    <property type="match status" value="1"/>
</dbReference>
<dbReference type="EMBL" id="QPKB01000013">
    <property type="protein sequence ID" value="RWR97493.1"/>
    <property type="molecule type" value="Genomic_DNA"/>
</dbReference>
<sequence>MANHRQLLAVQYPNWDKNGQRLADCAIGFGKNAIEGRNGSSSSPRTRSSQELVMNSCKTIDGRGASVHITNGPCITVHCLTNIIIHGINIHDCKRSVNANIWPSQGMLRGGLSQMEMVSQFFASSRVSVPLLSVQLP</sequence>
<dbReference type="InterPro" id="IPR012334">
    <property type="entry name" value="Pectin_lyas_fold"/>
</dbReference>
<keyword evidence="1" id="KW-0456">Lyase</keyword>
<dbReference type="OrthoDB" id="1932461at2759"/>
<accession>A0A443Q378</accession>
<dbReference type="InterPro" id="IPR011050">
    <property type="entry name" value="Pectin_lyase_fold/virulence"/>
</dbReference>
<dbReference type="AlphaFoldDB" id="A0A443Q378"/>
<gene>
    <name evidence="1" type="ORF">CKAN_02692900</name>
</gene>
<dbReference type="Proteomes" id="UP000283530">
    <property type="component" value="Unassembled WGS sequence"/>
</dbReference>
<proteinExistence type="predicted"/>
<comment type="caution">
    <text evidence="1">The sequence shown here is derived from an EMBL/GenBank/DDBJ whole genome shotgun (WGS) entry which is preliminary data.</text>
</comment>
<dbReference type="GO" id="GO:0030570">
    <property type="term" value="F:pectate lyase activity"/>
    <property type="evidence" value="ECO:0007669"/>
    <property type="project" value="InterPro"/>
</dbReference>
<evidence type="ECO:0000313" key="2">
    <source>
        <dbReference type="Proteomes" id="UP000283530"/>
    </source>
</evidence>
<dbReference type="PANTHER" id="PTHR31683">
    <property type="entry name" value="PECTATE LYASE 18-RELATED"/>
    <property type="match status" value="1"/>
</dbReference>
<reference evidence="1 2" key="1">
    <citation type="journal article" date="2019" name="Nat. Plants">
        <title>Stout camphor tree genome fills gaps in understanding of flowering plant genome evolution.</title>
        <authorList>
            <person name="Chaw S.M."/>
            <person name="Liu Y.C."/>
            <person name="Wu Y.W."/>
            <person name="Wang H.Y."/>
            <person name="Lin C.I."/>
            <person name="Wu C.S."/>
            <person name="Ke H.M."/>
            <person name="Chang L.Y."/>
            <person name="Hsu C.Y."/>
            <person name="Yang H.T."/>
            <person name="Sudianto E."/>
            <person name="Hsu M.H."/>
            <person name="Wu K.P."/>
            <person name="Wang L.N."/>
            <person name="Leebens-Mack J.H."/>
            <person name="Tsai I.J."/>
        </authorList>
    </citation>
    <scope>NUCLEOTIDE SEQUENCE [LARGE SCALE GENOMIC DNA]</scope>
    <source>
        <strain evidence="2">cv. Chaw 1501</strain>
        <tissue evidence="1">Young leaves</tissue>
    </source>
</reference>
<keyword evidence="2" id="KW-1185">Reference proteome</keyword>
<dbReference type="InterPro" id="IPR045032">
    <property type="entry name" value="PEL"/>
</dbReference>
<name>A0A443Q378_9MAGN</name>
<dbReference type="PANTHER" id="PTHR31683:SF29">
    <property type="entry name" value="PECTATE LYASE 11-RELATED"/>
    <property type="match status" value="1"/>
</dbReference>
<dbReference type="STRING" id="337451.A0A443Q378"/>
<evidence type="ECO:0000313" key="1">
    <source>
        <dbReference type="EMBL" id="RWR97493.1"/>
    </source>
</evidence>